<dbReference type="AlphaFoldDB" id="A0A6I1Q1B4"/>
<protein>
    <submittedName>
        <fullName evidence="1">Uncharacterized protein</fullName>
    </submittedName>
</protein>
<dbReference type="Proteomes" id="UP000592780">
    <property type="component" value="Unassembled WGS sequence"/>
</dbReference>
<gene>
    <name evidence="1" type="ORF">HDG40_007804</name>
</gene>
<organism evidence="1 2">
    <name type="scientific">Paraburkholderia atlantica</name>
    <dbReference type="NCBI Taxonomy" id="2654982"/>
    <lineage>
        <taxon>Bacteria</taxon>
        <taxon>Pseudomonadati</taxon>
        <taxon>Pseudomonadota</taxon>
        <taxon>Betaproteobacteria</taxon>
        <taxon>Burkholderiales</taxon>
        <taxon>Burkholderiaceae</taxon>
        <taxon>Paraburkholderia</taxon>
    </lineage>
</organism>
<dbReference type="OrthoDB" id="5292689at2"/>
<dbReference type="RefSeq" id="WP_018436613.1">
    <property type="nucleotide sequence ID" value="NZ_JACHDD010000034.1"/>
</dbReference>
<name>A0A6I1Q1B4_PARAM</name>
<comment type="caution">
    <text evidence="1">The sequence shown here is derived from an EMBL/GenBank/DDBJ whole genome shotgun (WGS) entry which is preliminary data.</text>
</comment>
<reference evidence="1 2" key="1">
    <citation type="submission" date="2020-08" db="EMBL/GenBank/DDBJ databases">
        <title>Genomic Encyclopedia of Type Strains, Phase IV (KMG-V): Genome sequencing to study the core and pangenomes of soil and plant-associated prokaryotes.</title>
        <authorList>
            <person name="Whitman W."/>
        </authorList>
    </citation>
    <scope>NUCLEOTIDE SEQUENCE [LARGE SCALE GENOMIC DNA]</scope>
    <source>
        <strain evidence="1 2">JPY158</strain>
    </source>
</reference>
<evidence type="ECO:0000313" key="2">
    <source>
        <dbReference type="Proteomes" id="UP000592780"/>
    </source>
</evidence>
<sequence>MPIEKQRAYAAHPGSPSCKVRELKASTRTIELIFFLRVTLLELTDALLYQTGRRVSDLVRQAYGRTTVRQARSAIEYRQQLVAIRTLVHDSERTAQERLDDRDKLLEHLVDRPPASHAASVRETLTDDHHRIRNLLAPLRELGFVERDAEPSLRQLDRGGTLHDSGATELPPDCDVPVSCAWHDLVQGDDRARALRALEA</sequence>
<dbReference type="EMBL" id="JACHDD010000034">
    <property type="protein sequence ID" value="MBB5429606.1"/>
    <property type="molecule type" value="Genomic_DNA"/>
</dbReference>
<evidence type="ECO:0000313" key="1">
    <source>
        <dbReference type="EMBL" id="MBB5429606.1"/>
    </source>
</evidence>
<proteinExistence type="predicted"/>
<keyword evidence="2" id="KW-1185">Reference proteome</keyword>
<accession>A0A6I1Q1B4</accession>